<evidence type="ECO:0000256" key="1">
    <source>
        <dbReference type="SAM" id="Phobius"/>
    </source>
</evidence>
<geneLocation type="mitochondrion" evidence="2"/>
<organism evidence="2">
    <name type="scientific">Concaveplana hamulusa</name>
    <dbReference type="NCBI Taxonomy" id="3092773"/>
    <lineage>
        <taxon>Eukaryota</taxon>
        <taxon>Metazoa</taxon>
        <taxon>Ecdysozoa</taxon>
        <taxon>Arthropoda</taxon>
        <taxon>Hexapoda</taxon>
        <taxon>Insecta</taxon>
        <taxon>Pterygota</taxon>
        <taxon>Neoptera</taxon>
        <taxon>Paraneoptera</taxon>
        <taxon>Hemiptera</taxon>
        <taxon>Auchenorrhyncha</taxon>
        <taxon>Membracoidea</taxon>
        <taxon>Cicadellidae</taxon>
        <taxon>Evacanthinae</taxon>
        <taxon>Nirvanini</taxon>
        <taxon>Concaveplana</taxon>
    </lineage>
</organism>
<dbReference type="CTD" id="4509"/>
<keyword evidence="1" id="KW-0812">Transmembrane</keyword>
<proteinExistence type="predicted"/>
<feature type="transmembrane region" description="Helical" evidence="1">
    <location>
        <begin position="6"/>
        <end position="31"/>
    </location>
</feature>
<keyword evidence="1" id="KW-0472">Membrane</keyword>
<reference evidence="2" key="1">
    <citation type="submission" date="2023-10" db="EMBL/GenBank/DDBJ databases">
        <authorList>
            <person name="Wang W."/>
            <person name="Jiang S."/>
            <person name="Liu Y."/>
            <person name="Li Y."/>
        </authorList>
    </citation>
    <scope>NUCLEOTIDE SEQUENCE</scope>
</reference>
<keyword evidence="2" id="KW-0496">Mitochondrion</keyword>
<dbReference type="EMBL" id="OR727344">
    <property type="protein sequence ID" value="WPC85250.1"/>
    <property type="molecule type" value="Genomic_DNA"/>
</dbReference>
<evidence type="ECO:0000313" key="2">
    <source>
        <dbReference type="EMBL" id="WPC85250.1"/>
    </source>
</evidence>
<dbReference type="RefSeq" id="YP_010996508.1">
    <property type="nucleotide sequence ID" value="NC_084448.1"/>
</dbReference>
<name>A0AAF0Z3C9_9HEMI</name>
<sequence length="50" mass="6278">MPQMSPMWWMSLMILFIFMMLMFNSMIYFIFSSKMDIKLSLENKQLTWKW</sequence>
<keyword evidence="1" id="KW-1133">Transmembrane helix</keyword>
<gene>
    <name evidence="2" type="primary">ATP8</name>
</gene>
<protein>
    <submittedName>
        <fullName evidence="2">ATP synthase F0 subunit 8</fullName>
    </submittedName>
</protein>
<dbReference type="GeneID" id="86148410"/>
<accession>A0AAF0Z3C9</accession>
<dbReference type="AlphaFoldDB" id="A0AAF0Z3C9"/>